<reference evidence="2" key="1">
    <citation type="submission" date="2023-12" db="EMBL/GenBank/DDBJ databases">
        <title>Genome assembly of Anisodus tanguticus.</title>
        <authorList>
            <person name="Wang Y.-J."/>
        </authorList>
    </citation>
    <scope>NUCLEOTIDE SEQUENCE</scope>
    <source>
        <strain evidence="2">KB-2021</strain>
        <tissue evidence="2">Leaf</tissue>
    </source>
</reference>
<comment type="caution">
    <text evidence="2">The sequence shown here is derived from an EMBL/GenBank/DDBJ whole genome shotgun (WGS) entry which is preliminary data.</text>
</comment>
<sequence length="88" mass="9888">MTEIVEEVADEVEKIAEEVERKLPGDSKLKESLESIENLAEGAVKYAKQTQDLIHKVGDIEKETEDTLNTTNQVERVSQELSSNKNKS</sequence>
<evidence type="ECO:0000313" key="2">
    <source>
        <dbReference type="EMBL" id="KAK4353922.1"/>
    </source>
</evidence>
<feature type="compositionally biased region" description="Polar residues" evidence="1">
    <location>
        <begin position="67"/>
        <end position="88"/>
    </location>
</feature>
<organism evidence="2 3">
    <name type="scientific">Anisodus tanguticus</name>
    <dbReference type="NCBI Taxonomy" id="243964"/>
    <lineage>
        <taxon>Eukaryota</taxon>
        <taxon>Viridiplantae</taxon>
        <taxon>Streptophyta</taxon>
        <taxon>Embryophyta</taxon>
        <taxon>Tracheophyta</taxon>
        <taxon>Spermatophyta</taxon>
        <taxon>Magnoliopsida</taxon>
        <taxon>eudicotyledons</taxon>
        <taxon>Gunneridae</taxon>
        <taxon>Pentapetalae</taxon>
        <taxon>asterids</taxon>
        <taxon>lamiids</taxon>
        <taxon>Solanales</taxon>
        <taxon>Solanaceae</taxon>
        <taxon>Solanoideae</taxon>
        <taxon>Hyoscyameae</taxon>
        <taxon>Anisodus</taxon>
    </lineage>
</organism>
<keyword evidence="3" id="KW-1185">Reference proteome</keyword>
<feature type="region of interest" description="Disordered" evidence="1">
    <location>
        <begin position="65"/>
        <end position="88"/>
    </location>
</feature>
<accession>A0AAE1RMV9</accession>
<dbReference type="PANTHER" id="PTHR33735">
    <property type="entry name" value="EXPRESSED PROTEIN"/>
    <property type="match status" value="1"/>
</dbReference>
<dbReference type="EMBL" id="JAVYJV010000014">
    <property type="protein sequence ID" value="KAK4353922.1"/>
    <property type="molecule type" value="Genomic_DNA"/>
</dbReference>
<gene>
    <name evidence="2" type="ORF">RND71_026116</name>
</gene>
<evidence type="ECO:0000256" key="1">
    <source>
        <dbReference type="SAM" id="MobiDB-lite"/>
    </source>
</evidence>
<dbReference type="PANTHER" id="PTHR33735:SF23">
    <property type="entry name" value="PTERIN-BINDING DOMAIN-CONTAINING PROTEIN"/>
    <property type="match status" value="1"/>
</dbReference>
<evidence type="ECO:0000313" key="3">
    <source>
        <dbReference type="Proteomes" id="UP001291623"/>
    </source>
</evidence>
<dbReference type="Proteomes" id="UP001291623">
    <property type="component" value="Unassembled WGS sequence"/>
</dbReference>
<proteinExistence type="predicted"/>
<name>A0AAE1RMV9_9SOLA</name>
<protein>
    <submittedName>
        <fullName evidence="2">Uncharacterized protein</fullName>
    </submittedName>
</protein>
<dbReference type="AlphaFoldDB" id="A0AAE1RMV9"/>